<keyword evidence="8" id="KW-1185">Reference proteome</keyword>
<keyword evidence="4 6" id="KW-0472">Membrane</keyword>
<evidence type="ECO:0000256" key="3">
    <source>
        <dbReference type="ARBA" id="ARBA00022989"/>
    </source>
</evidence>
<proteinExistence type="predicted"/>
<name>A0A8I5UFF5_PONAB</name>
<accession>A0A8I5UFF5</accession>
<dbReference type="Pfam" id="PF00335">
    <property type="entry name" value="Tetraspanin"/>
    <property type="match status" value="1"/>
</dbReference>
<keyword evidence="3 6" id="KW-1133">Transmembrane helix</keyword>
<feature type="region of interest" description="Disordered" evidence="5">
    <location>
        <begin position="160"/>
        <end position="198"/>
    </location>
</feature>
<reference evidence="7" key="3">
    <citation type="submission" date="2025-09" db="UniProtKB">
        <authorList>
            <consortium name="Ensembl"/>
        </authorList>
    </citation>
    <scope>IDENTIFICATION</scope>
</reference>
<evidence type="ECO:0000313" key="8">
    <source>
        <dbReference type="Proteomes" id="UP000001595"/>
    </source>
</evidence>
<evidence type="ECO:0000256" key="5">
    <source>
        <dbReference type="SAM" id="MobiDB-lite"/>
    </source>
</evidence>
<reference evidence="7 8" key="1">
    <citation type="submission" date="2008-02" db="EMBL/GenBank/DDBJ databases">
        <title>A 6x draft sequence assembly of the Pongo pygmaeus abelii genome.</title>
        <authorList>
            <person name="Wilson R.K."/>
            <person name="Mardis E."/>
        </authorList>
    </citation>
    <scope>NUCLEOTIDE SEQUENCE [LARGE SCALE GENOMIC DNA]</scope>
</reference>
<sequence length="212" mass="22824">MPVKGGTKCIKYLLFGFNFIFWLAGIAVLAIGLWLRFDSQTKSIFEQETNNNNSSFYTALSWGSAVLEEDTDSFPLHCSDRDPETRKNISLLENTATIGETRMDSAQPFGPLVLGSLYSDRSRRPHDAGGLPGLLWSCAGVPVHAGTGESPLSIPAATLTPTAKTSAGPDPDPQNRWRGMGSRSCPQPGPLPDVRCHPSSVLEPVLSLPLGN</sequence>
<keyword evidence="2 6" id="KW-0812">Transmembrane</keyword>
<evidence type="ECO:0000256" key="2">
    <source>
        <dbReference type="ARBA" id="ARBA00022692"/>
    </source>
</evidence>
<dbReference type="Proteomes" id="UP000001595">
    <property type="component" value="Chromosome 12"/>
</dbReference>
<dbReference type="Ensembl" id="ENSPPYT00000053848.1">
    <property type="protein sequence ID" value="ENSPPYP00000043807.1"/>
    <property type="gene ID" value="ENSPPYG00000004181.3"/>
</dbReference>
<organism evidence="7 8">
    <name type="scientific">Pongo abelii</name>
    <name type="common">Sumatran orangutan</name>
    <name type="synonym">Pongo pygmaeus abelii</name>
    <dbReference type="NCBI Taxonomy" id="9601"/>
    <lineage>
        <taxon>Eukaryota</taxon>
        <taxon>Metazoa</taxon>
        <taxon>Chordata</taxon>
        <taxon>Craniata</taxon>
        <taxon>Vertebrata</taxon>
        <taxon>Euteleostomi</taxon>
        <taxon>Mammalia</taxon>
        <taxon>Eutheria</taxon>
        <taxon>Euarchontoglires</taxon>
        <taxon>Primates</taxon>
        <taxon>Haplorrhini</taxon>
        <taxon>Catarrhini</taxon>
        <taxon>Hominidae</taxon>
        <taxon>Pongo</taxon>
    </lineage>
</organism>
<comment type="subcellular location">
    <subcellularLocation>
        <location evidence="1">Membrane</location>
        <topology evidence="1">Multi-pass membrane protein</topology>
    </subcellularLocation>
</comment>
<dbReference type="InterPro" id="IPR018499">
    <property type="entry name" value="Tetraspanin/Peripherin"/>
</dbReference>
<gene>
    <name evidence="7" type="primary">CD9</name>
</gene>
<reference evidence="7" key="2">
    <citation type="submission" date="2025-08" db="UniProtKB">
        <authorList>
            <consortium name="Ensembl"/>
        </authorList>
    </citation>
    <scope>IDENTIFICATION</scope>
</reference>
<evidence type="ECO:0000256" key="4">
    <source>
        <dbReference type="ARBA" id="ARBA00023136"/>
    </source>
</evidence>
<feature type="transmembrane region" description="Helical" evidence="6">
    <location>
        <begin position="12"/>
        <end position="35"/>
    </location>
</feature>
<evidence type="ECO:0000256" key="1">
    <source>
        <dbReference type="ARBA" id="ARBA00004141"/>
    </source>
</evidence>
<evidence type="ECO:0000256" key="6">
    <source>
        <dbReference type="SAM" id="Phobius"/>
    </source>
</evidence>
<dbReference type="AlphaFoldDB" id="A0A8I5UFF5"/>
<protein>
    <submittedName>
        <fullName evidence="7">CD9 molecule</fullName>
    </submittedName>
</protein>
<dbReference type="GO" id="GO:0016020">
    <property type="term" value="C:membrane"/>
    <property type="evidence" value="ECO:0007669"/>
    <property type="project" value="UniProtKB-SubCell"/>
</dbReference>
<evidence type="ECO:0000313" key="7">
    <source>
        <dbReference type="Ensembl" id="ENSPPYP00000043807.1"/>
    </source>
</evidence>
<dbReference type="GeneTree" id="ENSGT00940000155083"/>